<name>A0A329UVZ6_9FIRM</name>
<dbReference type="RefSeq" id="WP_112121082.1">
    <property type="nucleotide sequence ID" value="NZ_PRLF01000003.1"/>
</dbReference>
<protein>
    <submittedName>
        <fullName evidence="1">Uncharacterized protein</fullName>
    </submittedName>
</protein>
<dbReference type="Proteomes" id="UP000250550">
    <property type="component" value="Unassembled WGS sequence"/>
</dbReference>
<accession>A0A329UVZ6</accession>
<evidence type="ECO:0000313" key="1">
    <source>
        <dbReference type="EMBL" id="RAW66480.1"/>
    </source>
</evidence>
<dbReference type="AlphaFoldDB" id="A0A329UVZ6"/>
<evidence type="ECO:0000313" key="2">
    <source>
        <dbReference type="Proteomes" id="UP000250550"/>
    </source>
</evidence>
<reference evidence="1 2" key="1">
    <citation type="submission" date="2018-02" db="EMBL/GenBank/DDBJ databases">
        <title>Complete genome sequencing of Faecalibacterium prausnitzii strains isolated from the human gut.</title>
        <authorList>
            <person name="Fitzgerald B.C."/>
            <person name="Shkoporov A.N."/>
            <person name="Ross P.R."/>
            <person name="Hill C."/>
        </authorList>
    </citation>
    <scope>NUCLEOTIDE SEQUENCE [LARGE SCALE GENOMIC DNA]</scope>
    <source>
        <strain evidence="1 2">APC924/119</strain>
    </source>
</reference>
<proteinExistence type="predicted"/>
<dbReference type="EMBL" id="PRLF01000003">
    <property type="protein sequence ID" value="RAW66480.1"/>
    <property type="molecule type" value="Genomic_DNA"/>
</dbReference>
<sequence>MKTAVSNVAPGQVVKFHGEPCIVLEHRTAGTLLVTAAQIKSSFGSTNNFAVSSFREHLNGAFADALTEGHADELITREVDLTALNGSKEYGSCECKVAPLTFDEIRRFHGLLPKPESWEWSATPWSTPCVDEDDTWIMGLDTGGNVNYYSCTNTYGSRPAFLIPSQYAVEADGGLDQYTTNELIAEINRRMNG</sequence>
<organism evidence="1 2">
    <name type="scientific">Faecalibacterium prausnitzii</name>
    <dbReference type="NCBI Taxonomy" id="853"/>
    <lineage>
        <taxon>Bacteria</taxon>
        <taxon>Bacillati</taxon>
        <taxon>Bacillota</taxon>
        <taxon>Clostridia</taxon>
        <taxon>Eubacteriales</taxon>
        <taxon>Oscillospiraceae</taxon>
        <taxon>Faecalibacterium</taxon>
    </lineage>
</organism>
<gene>
    <name evidence="1" type="ORF">C4N21_04025</name>
</gene>
<comment type="caution">
    <text evidence="1">The sequence shown here is derived from an EMBL/GenBank/DDBJ whole genome shotgun (WGS) entry which is preliminary data.</text>
</comment>